<accession>A0AC35UDY4</accession>
<reference evidence="2" key="1">
    <citation type="submission" date="2016-11" db="UniProtKB">
        <authorList>
            <consortium name="WormBaseParasite"/>
        </authorList>
    </citation>
    <scope>IDENTIFICATION</scope>
    <source>
        <strain evidence="2">KR3021</strain>
    </source>
</reference>
<organism evidence="1 2">
    <name type="scientific">Rhabditophanes sp. KR3021</name>
    <dbReference type="NCBI Taxonomy" id="114890"/>
    <lineage>
        <taxon>Eukaryota</taxon>
        <taxon>Metazoa</taxon>
        <taxon>Ecdysozoa</taxon>
        <taxon>Nematoda</taxon>
        <taxon>Chromadorea</taxon>
        <taxon>Rhabditida</taxon>
        <taxon>Tylenchina</taxon>
        <taxon>Panagrolaimomorpha</taxon>
        <taxon>Strongyloidoidea</taxon>
        <taxon>Alloionematidae</taxon>
        <taxon>Rhabditophanes</taxon>
    </lineage>
</organism>
<protein>
    <submittedName>
        <fullName evidence="2">Secreted protein</fullName>
    </submittedName>
</protein>
<dbReference type="WBParaSite" id="RSKR_0001024300.1">
    <property type="protein sequence ID" value="RSKR_0001024300.1"/>
    <property type="gene ID" value="RSKR_0001024300"/>
</dbReference>
<evidence type="ECO:0000313" key="2">
    <source>
        <dbReference type="WBParaSite" id="RSKR_0001024300.1"/>
    </source>
</evidence>
<name>A0AC35UDY4_9BILA</name>
<sequence>MAYFDSVKFIVPAAASLVVGWFIYERTHLMMKAQAPPTSLSTTFSKNIDQECGDLPTSTCSTASKGSAFDTSSKTTSRPSCFRNFMKHS</sequence>
<evidence type="ECO:0000313" key="1">
    <source>
        <dbReference type="Proteomes" id="UP000095286"/>
    </source>
</evidence>
<proteinExistence type="predicted"/>
<dbReference type="Proteomes" id="UP000095286">
    <property type="component" value="Unplaced"/>
</dbReference>